<evidence type="ECO:0008006" key="3">
    <source>
        <dbReference type="Google" id="ProtNLM"/>
    </source>
</evidence>
<dbReference type="Proteomes" id="UP001204953">
    <property type="component" value="Unassembled WGS sequence"/>
</dbReference>
<accession>A0AAE3KN17</accession>
<reference evidence="1" key="1">
    <citation type="submission" date="2022-06" db="EMBL/GenBank/DDBJ databases">
        <title>New cyanobacteria of genus Symplocastrum in benthos of Lake Baikal.</title>
        <authorList>
            <person name="Sorokovikova E."/>
            <person name="Tikhonova I."/>
            <person name="Krasnopeev A."/>
            <person name="Evseev P."/>
            <person name="Gladkikh A."/>
            <person name="Belykh O."/>
        </authorList>
    </citation>
    <scope>NUCLEOTIDE SEQUENCE</scope>
    <source>
        <strain evidence="1">BBK-W-15</strain>
    </source>
</reference>
<dbReference type="AlphaFoldDB" id="A0AAE3KN17"/>
<comment type="caution">
    <text evidence="1">The sequence shown here is derived from an EMBL/GenBank/DDBJ whole genome shotgun (WGS) entry which is preliminary data.</text>
</comment>
<dbReference type="RefSeq" id="WP_254010989.1">
    <property type="nucleotide sequence ID" value="NZ_JAMZMM010000043.1"/>
</dbReference>
<name>A0AAE3KN17_9CYAN</name>
<protein>
    <recommendedName>
        <fullName evidence="3">Transposase</fullName>
    </recommendedName>
</protein>
<proteinExistence type="predicted"/>
<dbReference type="EMBL" id="JAMZMM010000043">
    <property type="protein sequence ID" value="MCP2728188.1"/>
    <property type="molecule type" value="Genomic_DNA"/>
</dbReference>
<organism evidence="1 2">
    <name type="scientific">Limnofasciculus baicalensis BBK-W-15</name>
    <dbReference type="NCBI Taxonomy" id="2699891"/>
    <lineage>
        <taxon>Bacteria</taxon>
        <taxon>Bacillati</taxon>
        <taxon>Cyanobacteriota</taxon>
        <taxon>Cyanophyceae</taxon>
        <taxon>Coleofasciculales</taxon>
        <taxon>Coleofasciculaceae</taxon>
        <taxon>Limnofasciculus</taxon>
        <taxon>Limnofasciculus baicalensis</taxon>
    </lineage>
</organism>
<evidence type="ECO:0000313" key="2">
    <source>
        <dbReference type="Proteomes" id="UP001204953"/>
    </source>
</evidence>
<gene>
    <name evidence="1" type="ORF">NJ959_06825</name>
</gene>
<sequence>MSHDTINRYLNSENLTPELIWEKVRSELQDNPNACLVFDDTVLDKRFSSKIELVRRQ</sequence>
<evidence type="ECO:0000313" key="1">
    <source>
        <dbReference type="EMBL" id="MCP2728188.1"/>
    </source>
</evidence>
<keyword evidence="2" id="KW-1185">Reference proteome</keyword>